<dbReference type="GO" id="GO:0051260">
    <property type="term" value="P:protein homooligomerization"/>
    <property type="evidence" value="ECO:0007669"/>
    <property type="project" value="InterPro"/>
</dbReference>
<feature type="compositionally biased region" description="Polar residues" evidence="1">
    <location>
        <begin position="70"/>
        <end position="82"/>
    </location>
</feature>
<reference evidence="3 4" key="1">
    <citation type="submission" date="2019-01" db="EMBL/GenBank/DDBJ databases">
        <title>A draft genome assembly of the solar-powered sea slug Elysia chlorotica.</title>
        <authorList>
            <person name="Cai H."/>
            <person name="Li Q."/>
            <person name="Fang X."/>
            <person name="Li J."/>
            <person name="Curtis N.E."/>
            <person name="Altenburger A."/>
            <person name="Shibata T."/>
            <person name="Feng M."/>
            <person name="Maeda T."/>
            <person name="Schwartz J.A."/>
            <person name="Shigenobu S."/>
            <person name="Lundholm N."/>
            <person name="Nishiyama T."/>
            <person name="Yang H."/>
            <person name="Hasebe M."/>
            <person name="Li S."/>
            <person name="Pierce S.K."/>
            <person name="Wang J."/>
        </authorList>
    </citation>
    <scope>NUCLEOTIDE SEQUENCE [LARGE SCALE GENOMIC DNA]</scope>
    <source>
        <strain evidence="3">EC2010</strain>
        <tissue evidence="3">Whole organism of an adult</tissue>
    </source>
</reference>
<feature type="region of interest" description="Disordered" evidence="1">
    <location>
        <begin position="39"/>
        <end position="82"/>
    </location>
</feature>
<sequence>MPEPLPMAQEYNILSVDKGSSKPEVYHGHGQFSHLHRSLVSHRHHHPSTSHHEKNTIPKPHETGHRTTETDTQTVYPFSQDNTVGGYPPFEPNILQEHPPQQLQQQHLQQQTHPFFKQYHQQSLIHFPFPPACQADIYVDRNPTLLPFILDAYRIGQLHLPSNVCSLNIRAELDFWKLPEDLICECCWMSYHQGLKTMGVVNTICRAF</sequence>
<evidence type="ECO:0000259" key="2">
    <source>
        <dbReference type="Pfam" id="PF02214"/>
    </source>
</evidence>
<name>A0A3S0ZSR8_ELYCH</name>
<dbReference type="STRING" id="188477.A0A3S0ZSR8"/>
<protein>
    <recommendedName>
        <fullName evidence="2">Potassium channel tetramerisation-type BTB domain-containing protein</fullName>
    </recommendedName>
</protein>
<proteinExistence type="predicted"/>
<dbReference type="Pfam" id="PF02214">
    <property type="entry name" value="BTB_2"/>
    <property type="match status" value="1"/>
</dbReference>
<dbReference type="InterPro" id="IPR003131">
    <property type="entry name" value="T1-type_BTB"/>
</dbReference>
<evidence type="ECO:0000313" key="3">
    <source>
        <dbReference type="EMBL" id="RUS84939.1"/>
    </source>
</evidence>
<feature type="compositionally biased region" description="Basic residues" evidence="1">
    <location>
        <begin position="39"/>
        <end position="49"/>
    </location>
</feature>
<comment type="caution">
    <text evidence="3">The sequence shown here is derived from an EMBL/GenBank/DDBJ whole genome shotgun (WGS) entry which is preliminary data.</text>
</comment>
<evidence type="ECO:0000256" key="1">
    <source>
        <dbReference type="SAM" id="MobiDB-lite"/>
    </source>
</evidence>
<dbReference type="InterPro" id="IPR011333">
    <property type="entry name" value="SKP1/BTB/POZ_sf"/>
</dbReference>
<dbReference type="Gene3D" id="3.30.710.10">
    <property type="entry name" value="Potassium Channel Kv1.1, Chain A"/>
    <property type="match status" value="1"/>
</dbReference>
<evidence type="ECO:0000313" key="4">
    <source>
        <dbReference type="Proteomes" id="UP000271974"/>
    </source>
</evidence>
<accession>A0A3S0ZSR8</accession>
<dbReference type="InterPro" id="IPR003974">
    <property type="entry name" value="K_chnl_volt-dep_Kv3"/>
</dbReference>
<dbReference type="SUPFAM" id="SSF54695">
    <property type="entry name" value="POZ domain"/>
    <property type="match status" value="1"/>
</dbReference>
<feature type="compositionally biased region" description="Basic and acidic residues" evidence="1">
    <location>
        <begin position="50"/>
        <end position="69"/>
    </location>
</feature>
<dbReference type="GO" id="GO:0005249">
    <property type="term" value="F:voltage-gated potassium channel activity"/>
    <property type="evidence" value="ECO:0007669"/>
    <property type="project" value="InterPro"/>
</dbReference>
<dbReference type="AlphaFoldDB" id="A0A3S0ZSR8"/>
<organism evidence="3 4">
    <name type="scientific">Elysia chlorotica</name>
    <name type="common">Eastern emerald elysia</name>
    <name type="synonym">Sea slug</name>
    <dbReference type="NCBI Taxonomy" id="188477"/>
    <lineage>
        <taxon>Eukaryota</taxon>
        <taxon>Metazoa</taxon>
        <taxon>Spiralia</taxon>
        <taxon>Lophotrochozoa</taxon>
        <taxon>Mollusca</taxon>
        <taxon>Gastropoda</taxon>
        <taxon>Heterobranchia</taxon>
        <taxon>Euthyneura</taxon>
        <taxon>Panpulmonata</taxon>
        <taxon>Sacoglossa</taxon>
        <taxon>Placobranchoidea</taxon>
        <taxon>Plakobranchidae</taxon>
        <taxon>Elysia</taxon>
    </lineage>
</organism>
<feature type="domain" description="Potassium channel tetramerisation-type BTB" evidence="2">
    <location>
        <begin position="102"/>
        <end position="186"/>
    </location>
</feature>
<dbReference type="GO" id="GO:0008076">
    <property type="term" value="C:voltage-gated potassium channel complex"/>
    <property type="evidence" value="ECO:0007669"/>
    <property type="project" value="InterPro"/>
</dbReference>
<gene>
    <name evidence="3" type="ORF">EGW08_007301</name>
</gene>
<dbReference type="Proteomes" id="UP000271974">
    <property type="component" value="Unassembled WGS sequence"/>
</dbReference>
<dbReference type="OrthoDB" id="6153977at2759"/>
<dbReference type="PRINTS" id="PR01498">
    <property type="entry name" value="SHAWCHANNEL"/>
</dbReference>
<dbReference type="EMBL" id="RQTK01000188">
    <property type="protein sequence ID" value="RUS84939.1"/>
    <property type="molecule type" value="Genomic_DNA"/>
</dbReference>
<keyword evidence="4" id="KW-1185">Reference proteome</keyword>